<protein>
    <submittedName>
        <fullName evidence="2">Uncharacterized protein</fullName>
    </submittedName>
</protein>
<keyword evidence="1" id="KW-1133">Transmembrane helix</keyword>
<gene>
    <name evidence="2" type="ORF">BT62DRAFT_1073901</name>
</gene>
<evidence type="ECO:0000313" key="3">
    <source>
        <dbReference type="Proteomes" id="UP000812287"/>
    </source>
</evidence>
<dbReference type="EMBL" id="MU250528">
    <property type="protein sequence ID" value="KAG7449433.1"/>
    <property type="molecule type" value="Genomic_DNA"/>
</dbReference>
<dbReference type="GeneID" id="66101270"/>
<sequence>MARLFPLFPRNSAGHFLARQLRCWPPQIGPMLELPPLRSVFFHLKIPDTPKPPFPIPRVIFYLTCISLINTPLVLAFSLLDYGVLSLWINPAACVVTIIFHCSVVALSRQKRDIEDPSYFSTIVVCSYLLAFLWFSAMIITIVVLLSYKGDFTVDGLRRYGLPVSIHTQRLQCVLAAIEFLLMTGIGVNGHLLTRKEGDPVSWRPSADTKVVHQPVEIQTTFAPTY</sequence>
<feature type="transmembrane region" description="Helical" evidence="1">
    <location>
        <begin position="119"/>
        <end position="148"/>
    </location>
</feature>
<dbReference type="OrthoDB" id="3196762at2759"/>
<dbReference type="Proteomes" id="UP000812287">
    <property type="component" value="Unassembled WGS sequence"/>
</dbReference>
<reference evidence="2" key="1">
    <citation type="submission" date="2020-11" db="EMBL/GenBank/DDBJ databases">
        <title>Adaptations for nitrogen fixation in a non-lichenized fungal sporocarp promotes dispersal by wood-feeding termites.</title>
        <authorList>
            <consortium name="DOE Joint Genome Institute"/>
            <person name="Koch R.A."/>
            <person name="Yoon G."/>
            <person name="Arayal U."/>
            <person name="Lail K."/>
            <person name="Amirebrahimi M."/>
            <person name="Labutti K."/>
            <person name="Lipzen A."/>
            <person name="Riley R."/>
            <person name="Barry K."/>
            <person name="Henrissat B."/>
            <person name="Grigoriev I.V."/>
            <person name="Herr J.R."/>
            <person name="Aime M.C."/>
        </authorList>
    </citation>
    <scope>NUCLEOTIDE SEQUENCE</scope>
    <source>
        <strain evidence="2">MCA 3950</strain>
    </source>
</reference>
<dbReference type="RefSeq" id="XP_043042933.1">
    <property type="nucleotide sequence ID" value="XM_043178976.1"/>
</dbReference>
<keyword evidence="1" id="KW-0812">Transmembrane</keyword>
<feature type="transmembrane region" description="Helical" evidence="1">
    <location>
        <begin position="168"/>
        <end position="188"/>
    </location>
</feature>
<name>A0A9P8AVD8_9AGAR</name>
<dbReference type="AlphaFoldDB" id="A0A9P8AVD8"/>
<comment type="caution">
    <text evidence="2">The sequence shown here is derived from an EMBL/GenBank/DDBJ whole genome shotgun (WGS) entry which is preliminary data.</text>
</comment>
<proteinExistence type="predicted"/>
<organism evidence="2 3">
    <name type="scientific">Guyanagaster necrorhizus</name>
    <dbReference type="NCBI Taxonomy" id="856835"/>
    <lineage>
        <taxon>Eukaryota</taxon>
        <taxon>Fungi</taxon>
        <taxon>Dikarya</taxon>
        <taxon>Basidiomycota</taxon>
        <taxon>Agaricomycotina</taxon>
        <taxon>Agaricomycetes</taxon>
        <taxon>Agaricomycetidae</taxon>
        <taxon>Agaricales</taxon>
        <taxon>Marasmiineae</taxon>
        <taxon>Physalacriaceae</taxon>
        <taxon>Guyanagaster</taxon>
    </lineage>
</organism>
<accession>A0A9P8AVD8</accession>
<feature type="transmembrane region" description="Helical" evidence="1">
    <location>
        <begin position="59"/>
        <end position="79"/>
    </location>
</feature>
<keyword evidence="3" id="KW-1185">Reference proteome</keyword>
<keyword evidence="1" id="KW-0472">Membrane</keyword>
<evidence type="ECO:0000313" key="2">
    <source>
        <dbReference type="EMBL" id="KAG7449433.1"/>
    </source>
</evidence>
<feature type="transmembrane region" description="Helical" evidence="1">
    <location>
        <begin position="85"/>
        <end position="107"/>
    </location>
</feature>
<evidence type="ECO:0000256" key="1">
    <source>
        <dbReference type="SAM" id="Phobius"/>
    </source>
</evidence>